<sequence length="40" mass="4306">MCTVFHKPLGILARINKASVQQSGKEVNKAAITEQVPIKG</sequence>
<evidence type="ECO:0000313" key="2">
    <source>
        <dbReference type="Proteomes" id="UP000255213"/>
    </source>
</evidence>
<dbReference type="Proteomes" id="UP000255213">
    <property type="component" value="Unassembled WGS sequence"/>
</dbReference>
<dbReference type="AlphaFoldDB" id="A0A380ICP9"/>
<reference evidence="1 2" key="1">
    <citation type="submission" date="2018-06" db="EMBL/GenBank/DDBJ databases">
        <authorList>
            <consortium name="Pathogen Informatics"/>
            <person name="Doyle S."/>
        </authorList>
    </citation>
    <scope>NUCLEOTIDE SEQUENCE [LARGE SCALE GENOMIC DNA]</scope>
    <source>
        <strain evidence="1 2">NCTC12957</strain>
    </source>
</reference>
<evidence type="ECO:0000313" key="1">
    <source>
        <dbReference type="EMBL" id="SUN05518.1"/>
    </source>
</evidence>
<accession>A0A380ICP9</accession>
<protein>
    <submittedName>
        <fullName evidence="1">Uncharacterized protein</fullName>
    </submittedName>
</protein>
<gene>
    <name evidence="1" type="ORF">NCTC12957_00229</name>
</gene>
<name>A0A380ICP9_STRAI</name>
<dbReference type="RefSeq" id="WP_282956227.1">
    <property type="nucleotide sequence ID" value="NZ_MSJL01000005.1"/>
</dbReference>
<organism evidence="1 2">
    <name type="scientific">Streptococcus acidominimus</name>
    <dbReference type="NCBI Taxonomy" id="1326"/>
    <lineage>
        <taxon>Bacteria</taxon>
        <taxon>Bacillati</taxon>
        <taxon>Bacillota</taxon>
        <taxon>Bacilli</taxon>
        <taxon>Lactobacillales</taxon>
        <taxon>Streptococcaceae</taxon>
        <taxon>Streptococcus</taxon>
    </lineage>
</organism>
<dbReference type="EMBL" id="UHEN01000001">
    <property type="protein sequence ID" value="SUN05518.1"/>
    <property type="molecule type" value="Genomic_DNA"/>
</dbReference>
<proteinExistence type="predicted"/>